<evidence type="ECO:0000313" key="4">
    <source>
        <dbReference type="Proteomes" id="UP000323521"/>
    </source>
</evidence>
<keyword evidence="2" id="KW-0560">Oxidoreductase</keyword>
<evidence type="ECO:0000313" key="3">
    <source>
        <dbReference type="EMBL" id="ATW27680.1"/>
    </source>
</evidence>
<accession>A0A3G1KZ60</accession>
<name>A0A3G1KZ60_FORW1</name>
<dbReference type="AlphaFoldDB" id="A0A3G1KZ60"/>
<dbReference type="InterPro" id="IPR010187">
    <property type="entry name" value="Various_sel_PB"/>
</dbReference>
<organism evidence="3 4">
    <name type="scientific">Formimonas warabiya</name>
    <dbReference type="NCBI Taxonomy" id="1761012"/>
    <lineage>
        <taxon>Bacteria</taxon>
        <taxon>Bacillati</taxon>
        <taxon>Bacillota</taxon>
        <taxon>Clostridia</taxon>
        <taxon>Eubacteriales</taxon>
        <taxon>Peptococcaceae</taxon>
        <taxon>Candidatus Formimonas</taxon>
    </lineage>
</organism>
<dbReference type="GO" id="GO:0032259">
    <property type="term" value="P:methylation"/>
    <property type="evidence" value="ECO:0007669"/>
    <property type="project" value="UniProtKB-KW"/>
</dbReference>
<gene>
    <name evidence="3" type="ORF">DCMF_25605</name>
</gene>
<dbReference type="EMBL" id="CP017634">
    <property type="protein sequence ID" value="ATW27680.1"/>
    <property type="molecule type" value="Genomic_DNA"/>
</dbReference>
<keyword evidence="3" id="KW-0808">Transferase</keyword>
<dbReference type="GO" id="GO:0050485">
    <property type="term" value="F:oxidoreductase activity, acting on X-H and Y-H to form an X-Y bond, with a disulfide as acceptor"/>
    <property type="evidence" value="ECO:0007669"/>
    <property type="project" value="InterPro"/>
</dbReference>
<proteinExistence type="predicted"/>
<dbReference type="KEGG" id="fwa:DCMF_25605"/>
<protein>
    <submittedName>
        <fullName evidence="3">Beta-aspartate methyltransferase</fullName>
    </submittedName>
</protein>
<dbReference type="NCBIfam" id="TIGR01918">
    <property type="entry name" value="various_sel_PB"/>
    <property type="match status" value="1"/>
</dbReference>
<dbReference type="Proteomes" id="UP000323521">
    <property type="component" value="Chromosome"/>
</dbReference>
<dbReference type="GO" id="GO:0008168">
    <property type="term" value="F:methyltransferase activity"/>
    <property type="evidence" value="ECO:0007669"/>
    <property type="project" value="UniProtKB-KW"/>
</dbReference>
<evidence type="ECO:0000256" key="2">
    <source>
        <dbReference type="ARBA" id="ARBA00023002"/>
    </source>
</evidence>
<evidence type="ECO:0000256" key="1">
    <source>
        <dbReference type="ARBA" id="ARBA00022933"/>
    </source>
</evidence>
<reference evidence="3 4" key="1">
    <citation type="submission" date="2016-10" db="EMBL/GenBank/DDBJ databases">
        <title>Complete Genome Sequence of Peptococcaceae strain DCMF.</title>
        <authorList>
            <person name="Edwards R.J."/>
            <person name="Holland S.I."/>
            <person name="Deshpande N.P."/>
            <person name="Wong Y.K."/>
            <person name="Ertan H."/>
            <person name="Manefield M."/>
            <person name="Russell T.L."/>
            <person name="Lee M.J."/>
        </authorList>
    </citation>
    <scope>NUCLEOTIDE SEQUENCE [LARGE SCALE GENOMIC DNA]</scope>
    <source>
        <strain evidence="3 4">DCMF</strain>
    </source>
</reference>
<keyword evidence="1" id="KW-0712">Selenocysteine</keyword>
<keyword evidence="4" id="KW-1185">Reference proteome</keyword>
<keyword evidence="3" id="KW-0489">Methyltransferase</keyword>
<dbReference type="Pfam" id="PF07355">
    <property type="entry name" value="GRDB"/>
    <property type="match status" value="1"/>
</dbReference>
<sequence>MKKALLYVNQFFGGVGGEHHTDFEPIIKKGPIGPGLALKGALKGAEITHTVICGDNFMASNQEEALKRIEGFLSGKEFNLFLAGPAFRAGRYGVNCGEMCKFMYEKYGVMGVTSMHEENPGVEMYRENPFYILKGSEGAAKMRQDIAAMAAFANKLIAGEEILWASAEGYFPRGIRKEVFVDKTSADRSVDMLLAKLNGQPFETEFKIEVCDIVKPAKAVDIKKAKIGFISTGGLVPKGNPDHLPSGTSTIFIRYDISGMDSLKPGSYECIHGGSMPDKINANPEVLFPLATLKQLEKEGQIGEVDSYFYSTTGNLTSMKNATRIGAGIAESFKDNNIDAAILTST</sequence>